<dbReference type="Proteomes" id="UP000270296">
    <property type="component" value="Unassembled WGS sequence"/>
</dbReference>
<dbReference type="PROSITE" id="PS51897">
    <property type="entry name" value="ANNEXIN_2"/>
    <property type="match status" value="4"/>
</dbReference>
<dbReference type="EMBL" id="UZAM01010159">
    <property type="protein sequence ID" value="VDP11128.1"/>
    <property type="molecule type" value="Genomic_DNA"/>
</dbReference>
<dbReference type="WBParaSite" id="SBAD_0000718301-mRNA-1">
    <property type="protein sequence ID" value="SBAD_0000718301-mRNA-1"/>
    <property type="gene ID" value="SBAD_0000718301"/>
</dbReference>
<dbReference type="FunFam" id="1.10.220.10:FF:000005">
    <property type="entry name" value="Annexin"/>
    <property type="match status" value="1"/>
</dbReference>
<dbReference type="InterPro" id="IPR018502">
    <property type="entry name" value="Annexin_repeat"/>
</dbReference>
<gene>
    <name evidence="8" type="ORF">SBAD_LOCUS6918</name>
</gene>
<evidence type="ECO:0000256" key="5">
    <source>
        <dbReference type="ARBA" id="ARBA00023216"/>
    </source>
</evidence>
<dbReference type="AlphaFoldDB" id="A0A183ITH1"/>
<dbReference type="FunFam" id="1.10.220.10:FF:000001">
    <property type="entry name" value="Annexin"/>
    <property type="match status" value="1"/>
</dbReference>
<sequence>MKGLGCNEQIVLNILCKRSNAQRQEIRRQFRTLFGQDLLKQLKSELKGDFGNTIIALMYTPPEYDAVELKKAMKGLGTDEAVLIEILTSRTNRELRDLIHAYQLQYGEELEHAVRSETSGDFKNLLVSLCTANRDESIYVNVEKAKADAQALFDAGEKKLGTDESVFNMIIATQSPAQLNMVFTQYGKVSGHDINVAIEREFSSDIKTAYLSIIKCMRNRPAYFAEMLYNAMKGLGTDDNTLIRIIVSRSEIDLNLVKQEFYSIYKKSLEDFVKSETSGKYKDALLAIIRGN</sequence>
<protein>
    <recommendedName>
        <fullName evidence="7">Annexin</fullName>
    </recommendedName>
</protein>
<dbReference type="GO" id="GO:0012506">
    <property type="term" value="C:vesicle membrane"/>
    <property type="evidence" value="ECO:0007669"/>
    <property type="project" value="TreeGrafter"/>
</dbReference>
<dbReference type="Gene3D" id="1.10.220.10">
    <property type="entry name" value="Annexin"/>
    <property type="match status" value="4"/>
</dbReference>
<evidence type="ECO:0000256" key="1">
    <source>
        <dbReference type="ARBA" id="ARBA00007831"/>
    </source>
</evidence>
<keyword evidence="2" id="KW-0597">Phosphoprotein</keyword>
<reference evidence="8 9" key="2">
    <citation type="submission" date="2018-11" db="EMBL/GenBank/DDBJ databases">
        <authorList>
            <consortium name="Pathogen Informatics"/>
        </authorList>
    </citation>
    <scope>NUCLEOTIDE SEQUENCE [LARGE SCALE GENOMIC DNA]</scope>
</reference>
<dbReference type="InterPro" id="IPR018252">
    <property type="entry name" value="Annexin_repeat_CS"/>
</dbReference>
<keyword evidence="3 7" id="KW-0677">Repeat</keyword>
<evidence type="ECO:0000313" key="8">
    <source>
        <dbReference type="EMBL" id="VDP11128.1"/>
    </source>
</evidence>
<dbReference type="GO" id="GO:0005886">
    <property type="term" value="C:plasma membrane"/>
    <property type="evidence" value="ECO:0007669"/>
    <property type="project" value="TreeGrafter"/>
</dbReference>
<evidence type="ECO:0000256" key="4">
    <source>
        <dbReference type="ARBA" id="ARBA00022837"/>
    </source>
</evidence>
<dbReference type="InterPro" id="IPR001464">
    <property type="entry name" value="Annexin"/>
</dbReference>
<dbReference type="PRINTS" id="PR00196">
    <property type="entry name" value="ANNEXIN"/>
</dbReference>
<accession>A0A183ITH1</accession>
<reference evidence="10" key="1">
    <citation type="submission" date="2016-06" db="UniProtKB">
        <authorList>
            <consortium name="WormBaseParasite"/>
        </authorList>
    </citation>
    <scope>IDENTIFICATION</scope>
</reference>
<keyword evidence="4 7" id="KW-0106">Calcium</keyword>
<name>A0A183ITH1_9BILA</name>
<keyword evidence="5 7" id="KW-0041">Annexin</keyword>
<evidence type="ECO:0000256" key="7">
    <source>
        <dbReference type="RuleBase" id="RU003540"/>
    </source>
</evidence>
<evidence type="ECO:0000256" key="2">
    <source>
        <dbReference type="ARBA" id="ARBA00022553"/>
    </source>
</evidence>
<evidence type="ECO:0000313" key="10">
    <source>
        <dbReference type="WBParaSite" id="SBAD_0000718301-mRNA-1"/>
    </source>
</evidence>
<dbReference type="PROSITE" id="PS00223">
    <property type="entry name" value="ANNEXIN_1"/>
    <property type="match status" value="2"/>
</dbReference>
<evidence type="ECO:0000256" key="3">
    <source>
        <dbReference type="ARBA" id="ARBA00022737"/>
    </source>
</evidence>
<dbReference type="OrthoDB" id="37886at2759"/>
<dbReference type="FunFam" id="1.10.220.10:FF:000003">
    <property type="entry name" value="Annexin"/>
    <property type="match status" value="1"/>
</dbReference>
<comment type="domain">
    <text evidence="7">A pair of annexin repeats may form one binding site for calcium and phospholipid.</text>
</comment>
<organism evidence="10">
    <name type="scientific">Soboliphyme baturini</name>
    <dbReference type="NCBI Taxonomy" id="241478"/>
    <lineage>
        <taxon>Eukaryota</taxon>
        <taxon>Metazoa</taxon>
        <taxon>Ecdysozoa</taxon>
        <taxon>Nematoda</taxon>
        <taxon>Enoplea</taxon>
        <taxon>Dorylaimia</taxon>
        <taxon>Dioctophymatida</taxon>
        <taxon>Dioctophymatoidea</taxon>
        <taxon>Soboliphymatidae</taxon>
        <taxon>Soboliphyme</taxon>
    </lineage>
</organism>
<dbReference type="Pfam" id="PF00191">
    <property type="entry name" value="Annexin"/>
    <property type="match status" value="4"/>
</dbReference>
<dbReference type="SMART" id="SM00335">
    <property type="entry name" value="ANX"/>
    <property type="match status" value="4"/>
</dbReference>
<dbReference type="PANTHER" id="PTHR10502:SF102">
    <property type="entry name" value="ANNEXIN B11"/>
    <property type="match status" value="1"/>
</dbReference>
<dbReference type="InterPro" id="IPR037104">
    <property type="entry name" value="Annexin_sf"/>
</dbReference>
<evidence type="ECO:0000256" key="6">
    <source>
        <dbReference type="ARBA" id="ARBA00023302"/>
    </source>
</evidence>
<keyword evidence="9" id="KW-1185">Reference proteome</keyword>
<dbReference type="GO" id="GO:0005737">
    <property type="term" value="C:cytoplasm"/>
    <property type="evidence" value="ECO:0007669"/>
    <property type="project" value="TreeGrafter"/>
</dbReference>
<proteinExistence type="inferred from homology"/>
<keyword evidence="6 7" id="KW-0111">Calcium/phospholipid-binding</keyword>
<dbReference type="GO" id="GO:0005509">
    <property type="term" value="F:calcium ion binding"/>
    <property type="evidence" value="ECO:0007669"/>
    <property type="project" value="InterPro"/>
</dbReference>
<dbReference type="GO" id="GO:0005544">
    <property type="term" value="F:calcium-dependent phospholipid binding"/>
    <property type="evidence" value="ECO:0007669"/>
    <property type="project" value="UniProtKB-KW"/>
</dbReference>
<evidence type="ECO:0000313" key="9">
    <source>
        <dbReference type="Proteomes" id="UP000270296"/>
    </source>
</evidence>
<dbReference type="GO" id="GO:0001786">
    <property type="term" value="F:phosphatidylserine binding"/>
    <property type="evidence" value="ECO:0007669"/>
    <property type="project" value="TreeGrafter"/>
</dbReference>
<dbReference type="SUPFAM" id="SSF47874">
    <property type="entry name" value="Annexin"/>
    <property type="match status" value="1"/>
</dbReference>
<dbReference type="FunFam" id="1.10.220.10:FF:000002">
    <property type="entry name" value="Annexin"/>
    <property type="match status" value="1"/>
</dbReference>
<comment type="similarity">
    <text evidence="1 7">Belongs to the annexin family.</text>
</comment>
<dbReference type="PANTHER" id="PTHR10502">
    <property type="entry name" value="ANNEXIN"/>
    <property type="match status" value="1"/>
</dbReference>
<dbReference type="GO" id="GO:0005634">
    <property type="term" value="C:nucleus"/>
    <property type="evidence" value="ECO:0007669"/>
    <property type="project" value="TreeGrafter"/>
</dbReference>